<proteinExistence type="predicted"/>
<dbReference type="AlphaFoldDB" id="X0VDC1"/>
<dbReference type="EMBL" id="BARS01031276">
    <property type="protein sequence ID" value="GAG16360.1"/>
    <property type="molecule type" value="Genomic_DNA"/>
</dbReference>
<accession>X0VDC1</accession>
<gene>
    <name evidence="2" type="ORF">S01H1_48693</name>
</gene>
<evidence type="ECO:0000313" key="2">
    <source>
        <dbReference type="EMBL" id="GAG16360.1"/>
    </source>
</evidence>
<reference evidence="2" key="1">
    <citation type="journal article" date="2014" name="Front. Microbiol.">
        <title>High frequency of phylogenetically diverse reductive dehalogenase-homologous genes in deep subseafloor sedimentary metagenomes.</title>
        <authorList>
            <person name="Kawai M."/>
            <person name="Futagami T."/>
            <person name="Toyoda A."/>
            <person name="Takaki Y."/>
            <person name="Nishi S."/>
            <person name="Hori S."/>
            <person name="Arai W."/>
            <person name="Tsubouchi T."/>
            <person name="Morono Y."/>
            <person name="Uchiyama I."/>
            <person name="Ito T."/>
            <person name="Fujiyama A."/>
            <person name="Inagaki F."/>
            <person name="Takami H."/>
        </authorList>
    </citation>
    <scope>NUCLEOTIDE SEQUENCE</scope>
    <source>
        <strain evidence="2">Expedition CK06-06</strain>
    </source>
</reference>
<sequence length="262" mass="28531">VGDYGGLARLGDLAETIVSNAEEVSVKKSLMLFPATRPIHKALEFGSKIYIPGITGSLDGALKLLKKAKIPLRDNGEYRTLLDLSKEETARLLDLLSEKTTDAETLRSTLGNIYLIKFFGHLEDARELSMLLNACGKMGHGDLAISFCMGSKKAKFFAENIYIKYKHLLLNGLKWIGMKDKIEGQGYVIINAGHEIKDTIIGTTLSILSASFTYAPKTILIGLSSTDDGRTKISSRIVGKRASNINLQKTIEPIARAVGGEA</sequence>
<dbReference type="InterPro" id="IPR048515">
    <property type="entry name" value="DHH_CID"/>
</dbReference>
<feature type="domain" description="DHH-CID" evidence="1">
    <location>
        <begin position="36"/>
        <end position="100"/>
    </location>
</feature>
<comment type="caution">
    <text evidence="2">The sequence shown here is derived from an EMBL/GenBank/DDBJ whole genome shotgun (WGS) entry which is preliminary data.</text>
</comment>
<feature type="non-terminal residue" evidence="2">
    <location>
        <position position="262"/>
    </location>
</feature>
<evidence type="ECO:0000259" key="1">
    <source>
        <dbReference type="Pfam" id="PF21763"/>
    </source>
</evidence>
<organism evidence="2">
    <name type="scientific">marine sediment metagenome</name>
    <dbReference type="NCBI Taxonomy" id="412755"/>
    <lineage>
        <taxon>unclassified sequences</taxon>
        <taxon>metagenomes</taxon>
        <taxon>ecological metagenomes</taxon>
    </lineage>
</organism>
<protein>
    <recommendedName>
        <fullName evidence="1">DHH-CID domain-containing protein</fullName>
    </recommendedName>
</protein>
<feature type="non-terminal residue" evidence="2">
    <location>
        <position position="1"/>
    </location>
</feature>
<dbReference type="Pfam" id="PF21763">
    <property type="entry name" value="DHH_CID"/>
    <property type="match status" value="1"/>
</dbReference>
<name>X0VDC1_9ZZZZ</name>